<dbReference type="Pfam" id="PF08241">
    <property type="entry name" value="Methyltransf_11"/>
    <property type="match status" value="1"/>
</dbReference>
<reference evidence="2 3" key="1">
    <citation type="submission" date="2016-10" db="EMBL/GenBank/DDBJ databases">
        <authorList>
            <person name="de Groot N.N."/>
        </authorList>
    </citation>
    <scope>NUCLEOTIDE SEQUENCE [LARGE SCALE GENOMIC DNA]</scope>
    <source>
        <strain evidence="2 3">CGMCC 1.9159</strain>
    </source>
</reference>
<accession>A0A1G9K251</accession>
<dbReference type="OrthoDB" id="3725662at2"/>
<dbReference type="RefSeq" id="WP_093250661.1">
    <property type="nucleotide sequence ID" value="NZ_FNGP01000002.1"/>
</dbReference>
<dbReference type="AlphaFoldDB" id="A0A1G9K251"/>
<protein>
    <submittedName>
        <fullName evidence="2">Methyltransferase domain-containing protein</fullName>
    </submittedName>
</protein>
<dbReference type="Gene3D" id="3.40.50.150">
    <property type="entry name" value="Vaccinia Virus protein VP39"/>
    <property type="match status" value="1"/>
</dbReference>
<organism evidence="2 3">
    <name type="scientific">Tessaracoccus oleiagri</name>
    <dbReference type="NCBI Taxonomy" id="686624"/>
    <lineage>
        <taxon>Bacteria</taxon>
        <taxon>Bacillati</taxon>
        <taxon>Actinomycetota</taxon>
        <taxon>Actinomycetes</taxon>
        <taxon>Propionibacteriales</taxon>
        <taxon>Propionibacteriaceae</taxon>
        <taxon>Tessaracoccus</taxon>
    </lineage>
</organism>
<gene>
    <name evidence="2" type="ORF">SAMN04488242_1580</name>
</gene>
<sequence>MNDKRLRWIMSHRPGAVESVMERSFGGSKTPYDWLARSVSSSAKKVLVVHCGSGGMVEHLKQEGRFIVGLDWSESSIEEARRRGRNVLVQADANYLPFHSESFDAVVSDFGLGVNENRQLLLLEAARVLRPGGMFAALAPSLRPMNLDDARRVARLARQLRVTPHLPGDTEFRAVPLLTMAGLQKVEDARARFYFDVRNRDDAELLIGGLRPTEDVERARQAVNYLAERVKEHTVRLPLPMRRLLAIK</sequence>
<name>A0A1G9K251_9ACTN</name>
<keyword evidence="3" id="KW-1185">Reference proteome</keyword>
<dbReference type="GO" id="GO:0008757">
    <property type="term" value="F:S-adenosylmethionine-dependent methyltransferase activity"/>
    <property type="evidence" value="ECO:0007669"/>
    <property type="project" value="InterPro"/>
</dbReference>
<keyword evidence="2" id="KW-0489">Methyltransferase</keyword>
<dbReference type="Proteomes" id="UP000199475">
    <property type="component" value="Unassembled WGS sequence"/>
</dbReference>
<dbReference type="CDD" id="cd02440">
    <property type="entry name" value="AdoMet_MTases"/>
    <property type="match status" value="1"/>
</dbReference>
<dbReference type="SUPFAM" id="SSF53335">
    <property type="entry name" value="S-adenosyl-L-methionine-dependent methyltransferases"/>
    <property type="match status" value="1"/>
</dbReference>
<evidence type="ECO:0000313" key="3">
    <source>
        <dbReference type="Proteomes" id="UP000199475"/>
    </source>
</evidence>
<proteinExistence type="predicted"/>
<keyword evidence="2" id="KW-0808">Transferase</keyword>
<dbReference type="PANTHER" id="PTHR43591">
    <property type="entry name" value="METHYLTRANSFERASE"/>
    <property type="match status" value="1"/>
</dbReference>
<dbReference type="EMBL" id="FNGP01000002">
    <property type="protein sequence ID" value="SDL43425.1"/>
    <property type="molecule type" value="Genomic_DNA"/>
</dbReference>
<dbReference type="InterPro" id="IPR029063">
    <property type="entry name" value="SAM-dependent_MTases_sf"/>
</dbReference>
<evidence type="ECO:0000313" key="2">
    <source>
        <dbReference type="EMBL" id="SDL43425.1"/>
    </source>
</evidence>
<dbReference type="STRING" id="686624.SAMN04488242_1580"/>
<feature type="domain" description="Methyltransferase type 11" evidence="1">
    <location>
        <begin position="50"/>
        <end position="136"/>
    </location>
</feature>
<dbReference type="GO" id="GO:0032259">
    <property type="term" value="P:methylation"/>
    <property type="evidence" value="ECO:0007669"/>
    <property type="project" value="UniProtKB-KW"/>
</dbReference>
<evidence type="ECO:0000259" key="1">
    <source>
        <dbReference type="Pfam" id="PF08241"/>
    </source>
</evidence>
<dbReference type="InterPro" id="IPR013216">
    <property type="entry name" value="Methyltransf_11"/>
</dbReference>